<evidence type="ECO:0000313" key="8">
    <source>
        <dbReference type="EMBL" id="UEP64262.1"/>
    </source>
</evidence>
<dbReference type="AlphaFoldDB" id="A0A8K1YTN8"/>
<keyword evidence="5" id="KW-1015">Disulfide bond</keyword>
<reference evidence="8" key="1">
    <citation type="submission" date="2021-06" db="EMBL/GenBank/DDBJ databases">
        <title>Identification and biotechnological exploitation of host regulation proteins from Cotesia flavipes Cameron, 1891 (Hymenoptera: Braconidae).</title>
        <authorList>
            <person name="Walker A."/>
            <person name="Robinson S."/>
            <person name="King G.F."/>
            <person name="Rossi G.D."/>
        </authorList>
    </citation>
    <scope>NUCLEOTIDE SEQUENCE</scope>
</reference>
<dbReference type="GO" id="GO:0005576">
    <property type="term" value="C:extracellular region"/>
    <property type="evidence" value="ECO:0007669"/>
    <property type="project" value="UniProtKB-SubCell"/>
</dbReference>
<dbReference type="GO" id="GO:0032367">
    <property type="term" value="P:intracellular cholesterol transport"/>
    <property type="evidence" value="ECO:0007669"/>
    <property type="project" value="InterPro"/>
</dbReference>
<comment type="similarity">
    <text evidence="2">Belongs to the NPC2 family.</text>
</comment>
<dbReference type="CDD" id="cd00916">
    <property type="entry name" value="Npc2_like"/>
    <property type="match status" value="1"/>
</dbReference>
<feature type="domain" description="MD-2-related lipid-recognition" evidence="7">
    <location>
        <begin position="20"/>
        <end position="145"/>
    </location>
</feature>
<evidence type="ECO:0000259" key="7">
    <source>
        <dbReference type="SMART" id="SM00737"/>
    </source>
</evidence>
<dbReference type="PANTHER" id="PTHR11306">
    <property type="entry name" value="NIEMANN PICK TYPE C2 PROTEIN NPC2-RELATED"/>
    <property type="match status" value="1"/>
</dbReference>
<feature type="signal peptide" evidence="6">
    <location>
        <begin position="1"/>
        <end position="18"/>
    </location>
</feature>
<dbReference type="SUPFAM" id="SSF81296">
    <property type="entry name" value="E set domains"/>
    <property type="match status" value="1"/>
</dbReference>
<evidence type="ECO:0000256" key="6">
    <source>
        <dbReference type="SAM" id="SignalP"/>
    </source>
</evidence>
<dbReference type="EMBL" id="MZ442232">
    <property type="protein sequence ID" value="UEP64262.1"/>
    <property type="molecule type" value="mRNA"/>
</dbReference>
<sequence>MYRITLGLVLYLTVSANAAFQDCGSKIGSLNNVTVSNCDPDASICILNRGKDVSIEINFNLDKDIKRVSSVVHGVIAGATLPFPIAHPDACVASGLKCPMTKDGGPYKYKTNLAVETFFPKIKVDVKWELKDETATNIVCVLIPSQLK</sequence>
<evidence type="ECO:0000256" key="3">
    <source>
        <dbReference type="ARBA" id="ARBA00022525"/>
    </source>
</evidence>
<name>A0A8K1YTN8_COTFL</name>
<dbReference type="Gene3D" id="2.60.40.770">
    <property type="match status" value="1"/>
</dbReference>
<proteinExistence type="evidence at transcript level"/>
<dbReference type="InterPro" id="IPR014756">
    <property type="entry name" value="Ig_E-set"/>
</dbReference>
<organism evidence="8">
    <name type="scientific">Cotesia flavipes</name>
    <name type="common">Parasitic wasp</name>
    <name type="synonym">Apanteles flavipes</name>
    <dbReference type="NCBI Taxonomy" id="89805"/>
    <lineage>
        <taxon>Eukaryota</taxon>
        <taxon>Metazoa</taxon>
        <taxon>Ecdysozoa</taxon>
        <taxon>Arthropoda</taxon>
        <taxon>Hexapoda</taxon>
        <taxon>Insecta</taxon>
        <taxon>Pterygota</taxon>
        <taxon>Neoptera</taxon>
        <taxon>Endopterygota</taxon>
        <taxon>Hymenoptera</taxon>
        <taxon>Apocrita</taxon>
        <taxon>Ichneumonoidea</taxon>
        <taxon>Braconidae</taxon>
        <taxon>Microgastrinae</taxon>
        <taxon>Cotesia</taxon>
    </lineage>
</organism>
<keyword evidence="4 6" id="KW-0732">Signal</keyword>
<protein>
    <submittedName>
        <fullName evidence="8">Lipid recognition immune modulator</fullName>
    </submittedName>
</protein>
<evidence type="ECO:0000256" key="2">
    <source>
        <dbReference type="ARBA" id="ARBA00006370"/>
    </source>
</evidence>
<dbReference type="InterPro" id="IPR033916">
    <property type="entry name" value="ML_Npc2-like"/>
</dbReference>
<keyword evidence="3" id="KW-0964">Secreted</keyword>
<dbReference type="InterPro" id="IPR039670">
    <property type="entry name" value="NPC2-like"/>
</dbReference>
<dbReference type="InterPro" id="IPR003172">
    <property type="entry name" value="ML_dom"/>
</dbReference>
<dbReference type="PANTHER" id="PTHR11306:SF68">
    <property type="entry name" value="NPC INTRACELLULAR CHOLESTEROL TRANSPORTER 2"/>
    <property type="match status" value="1"/>
</dbReference>
<dbReference type="SMART" id="SM00737">
    <property type="entry name" value="ML"/>
    <property type="match status" value="1"/>
</dbReference>
<evidence type="ECO:0000256" key="5">
    <source>
        <dbReference type="ARBA" id="ARBA00023157"/>
    </source>
</evidence>
<dbReference type="GO" id="GO:0032934">
    <property type="term" value="F:sterol binding"/>
    <property type="evidence" value="ECO:0007669"/>
    <property type="project" value="InterPro"/>
</dbReference>
<evidence type="ECO:0000256" key="4">
    <source>
        <dbReference type="ARBA" id="ARBA00022729"/>
    </source>
</evidence>
<dbReference type="Pfam" id="PF02221">
    <property type="entry name" value="E1_DerP2_DerF2"/>
    <property type="match status" value="1"/>
</dbReference>
<evidence type="ECO:0000256" key="1">
    <source>
        <dbReference type="ARBA" id="ARBA00004613"/>
    </source>
</evidence>
<dbReference type="FunFam" id="2.60.40.770:FF:000001">
    <property type="entry name" value="NPC intracellular cholesterol transporter 2"/>
    <property type="match status" value="1"/>
</dbReference>
<comment type="subcellular location">
    <subcellularLocation>
        <location evidence="1">Secreted</location>
    </subcellularLocation>
</comment>
<feature type="chain" id="PRO_5035456006" evidence="6">
    <location>
        <begin position="19"/>
        <end position="148"/>
    </location>
</feature>
<accession>A0A8K1YTN8</accession>